<dbReference type="HOGENOM" id="CLU_1481847_0_0_1"/>
<reference evidence="2" key="1">
    <citation type="journal article" date="2010" name="Genome Res.">
        <title>Population genomic sequencing of Coccidioides fungi reveals recent hybridization and transposon control.</title>
        <authorList>
            <person name="Neafsey D.E."/>
            <person name="Barker B.M."/>
            <person name="Sharpton T.J."/>
            <person name="Stajich J.E."/>
            <person name="Park D.J."/>
            <person name="Whiston E."/>
            <person name="Hung C.-Y."/>
            <person name="McMahan C."/>
            <person name="White J."/>
            <person name="Sykes S."/>
            <person name="Heiman D."/>
            <person name="Young S."/>
            <person name="Zeng Q."/>
            <person name="Abouelleil A."/>
            <person name="Aftuck L."/>
            <person name="Bessette D."/>
            <person name="Brown A."/>
            <person name="FitzGerald M."/>
            <person name="Lui A."/>
            <person name="Macdonald J.P."/>
            <person name="Priest M."/>
            <person name="Orbach M.J."/>
            <person name="Galgiani J.N."/>
            <person name="Kirkland T.N."/>
            <person name="Cole G.T."/>
            <person name="Birren B.W."/>
            <person name="Henn M.R."/>
            <person name="Taylor J.W."/>
            <person name="Rounsley S.D."/>
        </authorList>
    </citation>
    <scope>NUCLEOTIDE SEQUENCE [LARGE SCALE GENOMIC DNA]</scope>
    <source>
        <strain evidence="2">RMSCC 757 / Silveira</strain>
    </source>
</reference>
<organism evidence="2">
    <name type="scientific">Coccidioides posadasii (strain RMSCC 757 / Silveira)</name>
    <name type="common">Valley fever fungus</name>
    <dbReference type="NCBI Taxonomy" id="443226"/>
    <lineage>
        <taxon>Eukaryota</taxon>
        <taxon>Fungi</taxon>
        <taxon>Dikarya</taxon>
        <taxon>Ascomycota</taxon>
        <taxon>Pezizomycotina</taxon>
        <taxon>Eurotiomycetes</taxon>
        <taxon>Eurotiomycetidae</taxon>
        <taxon>Onygenales</taxon>
        <taxon>Onygenaceae</taxon>
        <taxon>Coccidioides</taxon>
    </lineage>
</organism>
<sequence>MDYLIKIGKLIDMDKHFLMFVKKKPEQKLSAVKKELTIDNTLCGCYLMFVYTVYINKSYSHKQEIIKICTNYTEDKKACASVSLKMQKKVAALLSDYDDFLRLKNITLQEELKTSIAEQITNLSEMLAKMASLSVQTDNSLSLSSFNTEVGAATLIVLEKLVSIQVKQKKLMEHTFHFVKID</sequence>
<dbReference type="AlphaFoldDB" id="E9DB80"/>
<evidence type="ECO:0000313" key="2">
    <source>
        <dbReference type="Proteomes" id="UP000002497"/>
    </source>
</evidence>
<evidence type="ECO:0000313" key="1">
    <source>
        <dbReference type="EMBL" id="EFW16566.1"/>
    </source>
</evidence>
<gene>
    <name evidence="1" type="ORF">CPSG_07082</name>
</gene>
<dbReference type="Proteomes" id="UP000002497">
    <property type="component" value="Unassembled WGS sequence"/>
</dbReference>
<protein>
    <submittedName>
        <fullName evidence="1">Uncharacterized protein</fullName>
    </submittedName>
</protein>
<accession>E9DB80</accession>
<dbReference type="OMA" id="INKSYSH"/>
<name>E9DB80_COCPS</name>
<proteinExistence type="predicted"/>
<dbReference type="EMBL" id="GL636497">
    <property type="protein sequence ID" value="EFW16566.1"/>
    <property type="molecule type" value="Genomic_DNA"/>
</dbReference>
<keyword evidence="2" id="KW-1185">Reference proteome</keyword>
<reference evidence="2" key="2">
    <citation type="submission" date="2010-03" db="EMBL/GenBank/DDBJ databases">
        <title>The genome sequence of Coccidioides posadasii strain Silveira.</title>
        <authorList>
            <consortium name="The Broad Institute Genome Sequencing Center for Infectious Disease"/>
            <person name="Neafsey D."/>
            <person name="Orbach M."/>
            <person name="Henn M.R."/>
            <person name="Cole G.T."/>
            <person name="Galgiani J."/>
            <person name="Gardner M.J."/>
            <person name="Kirkland T.N."/>
            <person name="Taylor J.W."/>
            <person name="Young S.K."/>
            <person name="Zeng Q."/>
            <person name="Koehrsen M."/>
            <person name="Alvarado L."/>
            <person name="Berlin A."/>
            <person name="Borenstein D."/>
            <person name="Chapman S.B."/>
            <person name="Chen Z."/>
            <person name="Engels R."/>
            <person name="Freedman E."/>
            <person name="Gellesch M."/>
            <person name="Goldberg J."/>
            <person name="Griggs A."/>
            <person name="Gujja S."/>
            <person name="Heilman E."/>
            <person name="Heiman D."/>
            <person name="Howarth C."/>
            <person name="Jen D."/>
            <person name="Larson L."/>
            <person name="Mehta T."/>
            <person name="Neiman D."/>
            <person name="Park D."/>
            <person name="Pearson M."/>
            <person name="Richards J."/>
            <person name="Roberts A."/>
            <person name="Saif S."/>
            <person name="Shea T."/>
            <person name="Shenoy N."/>
            <person name="Sisk P."/>
            <person name="Stolte C."/>
            <person name="Sykes S."/>
            <person name="Walk T."/>
            <person name="White J."/>
            <person name="Yandava C."/>
            <person name="Haas B."/>
            <person name="Nusbaum C."/>
            <person name="Birren B."/>
        </authorList>
    </citation>
    <scope>NUCLEOTIDE SEQUENCE [LARGE SCALE GENOMIC DNA]</scope>
    <source>
        <strain evidence="2">RMSCC 757 / Silveira</strain>
    </source>
</reference>
<dbReference type="VEuPathDB" id="FungiDB:CPSG_07082"/>